<keyword evidence="2" id="KW-1185">Reference proteome</keyword>
<dbReference type="OrthoDB" id="10424699at2759"/>
<dbReference type="EMBL" id="JYDH01000106">
    <property type="protein sequence ID" value="KRY32042.1"/>
    <property type="molecule type" value="Genomic_DNA"/>
</dbReference>
<protein>
    <submittedName>
        <fullName evidence="1">Uncharacterized protein</fullName>
    </submittedName>
</protein>
<gene>
    <name evidence="1" type="ORF">T01_13040</name>
</gene>
<reference evidence="1 2" key="1">
    <citation type="submission" date="2015-01" db="EMBL/GenBank/DDBJ databases">
        <title>Evolution of Trichinella species and genotypes.</title>
        <authorList>
            <person name="Korhonen P.K."/>
            <person name="Edoardo P."/>
            <person name="Giuseppe L.R."/>
            <person name="Gasser R.B."/>
        </authorList>
    </citation>
    <scope>NUCLEOTIDE SEQUENCE [LARGE SCALE GENOMIC DNA]</scope>
    <source>
        <strain evidence="1">ISS3</strain>
    </source>
</reference>
<comment type="caution">
    <text evidence="1">The sequence shown here is derived from an EMBL/GenBank/DDBJ whole genome shotgun (WGS) entry which is preliminary data.</text>
</comment>
<dbReference type="AlphaFoldDB" id="A0A0V1B519"/>
<evidence type="ECO:0000313" key="1">
    <source>
        <dbReference type="EMBL" id="KRY32042.1"/>
    </source>
</evidence>
<dbReference type="InParanoid" id="A0A0V1B519"/>
<organism evidence="1 2">
    <name type="scientific">Trichinella spiralis</name>
    <name type="common">Trichina worm</name>
    <dbReference type="NCBI Taxonomy" id="6334"/>
    <lineage>
        <taxon>Eukaryota</taxon>
        <taxon>Metazoa</taxon>
        <taxon>Ecdysozoa</taxon>
        <taxon>Nematoda</taxon>
        <taxon>Enoplea</taxon>
        <taxon>Dorylaimia</taxon>
        <taxon>Trichinellida</taxon>
        <taxon>Trichinellidae</taxon>
        <taxon>Trichinella</taxon>
    </lineage>
</organism>
<dbReference type="Proteomes" id="UP000054776">
    <property type="component" value="Unassembled WGS sequence"/>
</dbReference>
<sequence>MSAKEKLIDCSAANSTSGAAADFPTGYFQRIPASTKISKKKDHPRKECRNIFTNCLSTNISAWNGKTSVKTFHKPRRLLWLIEKPYAGTRLLTSTAVAAATTTTTTDATTATTTASA</sequence>
<evidence type="ECO:0000313" key="2">
    <source>
        <dbReference type="Proteomes" id="UP000054776"/>
    </source>
</evidence>
<name>A0A0V1B519_TRISP</name>
<proteinExistence type="predicted"/>
<accession>A0A0V1B519</accession>